<gene>
    <name evidence="2" type="ORF">DPPLL_06720</name>
</gene>
<dbReference type="Proteomes" id="UP000830055">
    <property type="component" value="Chromosome"/>
</dbReference>
<organism evidence="2 3">
    <name type="scientific">Desulfofustis limnaeus</name>
    <dbReference type="NCBI Taxonomy" id="2740163"/>
    <lineage>
        <taxon>Bacteria</taxon>
        <taxon>Pseudomonadati</taxon>
        <taxon>Thermodesulfobacteriota</taxon>
        <taxon>Desulfobulbia</taxon>
        <taxon>Desulfobulbales</taxon>
        <taxon>Desulfocapsaceae</taxon>
        <taxon>Desulfofustis</taxon>
    </lineage>
</organism>
<evidence type="ECO:0000313" key="2">
    <source>
        <dbReference type="EMBL" id="BDD86307.1"/>
    </source>
</evidence>
<accession>A0ABN6M5B8</accession>
<protein>
    <recommendedName>
        <fullName evidence="1">Carrier domain-containing protein</fullName>
    </recommendedName>
</protein>
<reference evidence="2 3" key="1">
    <citation type="submission" date="2022-01" db="EMBL/GenBank/DDBJ databases">
        <title>Desulfofustis limnae sp. nov., a novel mesophilic sulfate-reducing bacterium isolated from marsh soil.</title>
        <authorList>
            <person name="Watanabe M."/>
            <person name="Takahashi A."/>
            <person name="Kojima H."/>
            <person name="Fukui M."/>
        </authorList>
    </citation>
    <scope>NUCLEOTIDE SEQUENCE [LARGE SCALE GENOMIC DNA]</scope>
    <source>
        <strain evidence="2 3">PPLL</strain>
    </source>
</reference>
<dbReference type="PROSITE" id="PS50075">
    <property type="entry name" value="CARRIER"/>
    <property type="match status" value="1"/>
</dbReference>
<dbReference type="RefSeq" id="WP_284153399.1">
    <property type="nucleotide sequence ID" value="NZ_AP025516.1"/>
</dbReference>
<keyword evidence="3" id="KW-1185">Reference proteome</keyword>
<name>A0ABN6M5B8_9BACT</name>
<feature type="domain" description="Carrier" evidence="1">
    <location>
        <begin position="1"/>
        <end position="80"/>
    </location>
</feature>
<evidence type="ECO:0000259" key="1">
    <source>
        <dbReference type="PROSITE" id="PS50075"/>
    </source>
</evidence>
<dbReference type="Pfam" id="PF00550">
    <property type="entry name" value="PP-binding"/>
    <property type="match status" value="1"/>
</dbReference>
<sequence>MTREELQKRILTILEEEFEFESPGLDDNLRDDHGFDSIDAIELLAKIEKMLGISLSRQEKEQAMTIRTINDILDYIERMQAGRKTSNDSAPRP</sequence>
<dbReference type="EMBL" id="AP025516">
    <property type="protein sequence ID" value="BDD86307.1"/>
    <property type="molecule type" value="Genomic_DNA"/>
</dbReference>
<evidence type="ECO:0000313" key="3">
    <source>
        <dbReference type="Proteomes" id="UP000830055"/>
    </source>
</evidence>
<dbReference type="SUPFAM" id="SSF47336">
    <property type="entry name" value="ACP-like"/>
    <property type="match status" value="1"/>
</dbReference>
<proteinExistence type="predicted"/>
<dbReference type="InterPro" id="IPR036736">
    <property type="entry name" value="ACP-like_sf"/>
</dbReference>
<dbReference type="InterPro" id="IPR009081">
    <property type="entry name" value="PP-bd_ACP"/>
</dbReference>
<dbReference type="Gene3D" id="1.10.1200.10">
    <property type="entry name" value="ACP-like"/>
    <property type="match status" value="1"/>
</dbReference>